<dbReference type="GeneID" id="19333443"/>
<evidence type="ECO:0000313" key="2">
    <source>
        <dbReference type="EMBL" id="EME82278.1"/>
    </source>
</evidence>
<organism evidence="2 3">
    <name type="scientific">Pseudocercospora fijiensis (strain CIRAD86)</name>
    <name type="common">Black leaf streak disease fungus</name>
    <name type="synonym">Mycosphaerella fijiensis</name>
    <dbReference type="NCBI Taxonomy" id="383855"/>
    <lineage>
        <taxon>Eukaryota</taxon>
        <taxon>Fungi</taxon>
        <taxon>Dikarya</taxon>
        <taxon>Ascomycota</taxon>
        <taxon>Pezizomycotina</taxon>
        <taxon>Dothideomycetes</taxon>
        <taxon>Dothideomycetidae</taxon>
        <taxon>Mycosphaerellales</taxon>
        <taxon>Mycosphaerellaceae</taxon>
        <taxon>Pseudocercospora</taxon>
    </lineage>
</organism>
<feature type="region of interest" description="Disordered" evidence="1">
    <location>
        <begin position="179"/>
        <end position="205"/>
    </location>
</feature>
<feature type="compositionally biased region" description="Basic residues" evidence="1">
    <location>
        <begin position="190"/>
        <end position="205"/>
    </location>
</feature>
<feature type="region of interest" description="Disordered" evidence="1">
    <location>
        <begin position="112"/>
        <end position="145"/>
    </location>
</feature>
<dbReference type="Proteomes" id="UP000016932">
    <property type="component" value="Unassembled WGS sequence"/>
</dbReference>
<name>M3AYP3_PSEFD</name>
<evidence type="ECO:0000256" key="1">
    <source>
        <dbReference type="SAM" id="MobiDB-lite"/>
    </source>
</evidence>
<sequence length="205" mass="22606">MLHRWSGVTDASLDKHSGTLLITLFVRILLDRPSIPQAELGLVGRMLSEVAKWLLITADLVTRSASHRGSSVQETGRRTCEVPLWHGGKDAVGFKTWPSPVNSVGIAKSGTRGQSGFAAGGGSSFVSCGEEEEEEEEEEEDDSNNIKQEHSFVAMQSYIQANFKNVPMIDSKNGRIVHPTVDSPEYPRIPKTRTNYKHNSAKMRI</sequence>
<evidence type="ECO:0000313" key="3">
    <source>
        <dbReference type="Proteomes" id="UP000016932"/>
    </source>
</evidence>
<proteinExistence type="predicted"/>
<dbReference type="EMBL" id="KB446559">
    <property type="protein sequence ID" value="EME82278.1"/>
    <property type="molecule type" value="Genomic_DNA"/>
</dbReference>
<dbReference type="HOGENOM" id="CLU_1338021_0_0_1"/>
<keyword evidence="3" id="KW-1185">Reference proteome</keyword>
<dbReference type="RefSeq" id="XP_007927678.1">
    <property type="nucleotide sequence ID" value="XM_007929487.1"/>
</dbReference>
<dbReference type="KEGG" id="pfj:MYCFIDRAFT_175827"/>
<dbReference type="AlphaFoldDB" id="M3AYP3"/>
<accession>M3AYP3</accession>
<reference evidence="2 3" key="1">
    <citation type="journal article" date="2012" name="PLoS Pathog.">
        <title>Diverse lifestyles and strategies of plant pathogenesis encoded in the genomes of eighteen Dothideomycetes fungi.</title>
        <authorList>
            <person name="Ohm R.A."/>
            <person name="Feau N."/>
            <person name="Henrissat B."/>
            <person name="Schoch C.L."/>
            <person name="Horwitz B.A."/>
            <person name="Barry K.W."/>
            <person name="Condon B.J."/>
            <person name="Copeland A.C."/>
            <person name="Dhillon B."/>
            <person name="Glaser F."/>
            <person name="Hesse C.N."/>
            <person name="Kosti I."/>
            <person name="LaButti K."/>
            <person name="Lindquist E.A."/>
            <person name="Lucas S."/>
            <person name="Salamov A.A."/>
            <person name="Bradshaw R.E."/>
            <person name="Ciuffetti L."/>
            <person name="Hamelin R.C."/>
            <person name="Kema G.H.J."/>
            <person name="Lawrence C."/>
            <person name="Scott J.A."/>
            <person name="Spatafora J.W."/>
            <person name="Turgeon B.G."/>
            <person name="de Wit P.J.G.M."/>
            <person name="Zhong S."/>
            <person name="Goodwin S.B."/>
            <person name="Grigoriev I.V."/>
        </authorList>
    </citation>
    <scope>NUCLEOTIDE SEQUENCE [LARGE SCALE GENOMIC DNA]</scope>
    <source>
        <strain evidence="2 3">CIRAD86</strain>
    </source>
</reference>
<gene>
    <name evidence="2" type="ORF">MYCFIDRAFT_175827</name>
</gene>
<dbReference type="VEuPathDB" id="FungiDB:MYCFIDRAFT_175827"/>
<feature type="compositionally biased region" description="Acidic residues" evidence="1">
    <location>
        <begin position="129"/>
        <end position="143"/>
    </location>
</feature>
<protein>
    <submittedName>
        <fullName evidence="2">Uncharacterized protein</fullName>
    </submittedName>
</protein>